<feature type="domain" description="Isochorismatase-like" evidence="2">
    <location>
        <begin position="8"/>
        <end position="148"/>
    </location>
</feature>
<proteinExistence type="predicted"/>
<sequence>MNLKKNKALLIIDMQKGSFTEETPRHDTPGVIKRINTLASVFRELHYPVICIQHDGSGTGEFEKNSTPWENLDELEINKADLKIDKYANDVFYASTLQTQLKELEVTELFITGCATDFCVEATVQSALTKEYNITIVGDAHTTGERPHLKAAQIIEHYNWVWQHMIPTKGQIKVEPTHLIMATLGYK</sequence>
<dbReference type="SUPFAM" id="SSF52499">
    <property type="entry name" value="Isochorismatase-like hydrolases"/>
    <property type="match status" value="1"/>
</dbReference>
<dbReference type="PANTHER" id="PTHR43540:SF14">
    <property type="entry name" value="ISOCHORISMATASE"/>
    <property type="match status" value="1"/>
</dbReference>
<evidence type="ECO:0000313" key="4">
    <source>
        <dbReference type="Proteomes" id="UP000030786"/>
    </source>
</evidence>
<accession>A0AAU8S3K1</accession>
<dbReference type="Gene3D" id="3.40.50.850">
    <property type="entry name" value="Isochorismatase-like"/>
    <property type="match status" value="1"/>
</dbReference>
<reference evidence="3 4" key="1">
    <citation type="journal article" date="2014" name="Environ. Microbiol.">
        <title>Contrasting genomic patterns and infection strategies of two co-existing Bacteroidetes podovirus genera.</title>
        <authorList>
            <person name="Holmfeldt K."/>
            <person name="Howard-Varona C."/>
            <person name="Solonenko N."/>
            <person name="Sullivan M.B."/>
        </authorList>
    </citation>
    <scope>NUCLEOTIDE SEQUENCE [LARGE SCALE GENOMIC DNA]</scope>
    <source>
        <strain evidence="3 4">18</strain>
    </source>
</reference>
<dbReference type="KEGG" id="cbat:M666_13125"/>
<dbReference type="PANTHER" id="PTHR43540">
    <property type="entry name" value="PEROXYUREIDOACRYLATE/UREIDOACRYLATE AMIDOHYDROLASE-RELATED"/>
    <property type="match status" value="1"/>
</dbReference>
<name>A0AAU8S3K1_9FLAO</name>
<organism evidence="3 4">
    <name type="scientific">Cellulophaga baltica 18</name>
    <dbReference type="NCBI Taxonomy" id="1348584"/>
    <lineage>
        <taxon>Bacteria</taxon>
        <taxon>Pseudomonadati</taxon>
        <taxon>Bacteroidota</taxon>
        <taxon>Flavobacteriia</taxon>
        <taxon>Flavobacteriales</taxon>
        <taxon>Flavobacteriaceae</taxon>
        <taxon>Cellulophaga</taxon>
    </lineage>
</organism>
<dbReference type="InterPro" id="IPR000868">
    <property type="entry name" value="Isochorismatase-like_dom"/>
</dbReference>
<evidence type="ECO:0000256" key="1">
    <source>
        <dbReference type="ARBA" id="ARBA00022801"/>
    </source>
</evidence>
<keyword evidence="1" id="KW-0378">Hydrolase</keyword>
<gene>
    <name evidence="3" type="ORF">M666_13125</name>
</gene>
<dbReference type="Proteomes" id="UP000030786">
    <property type="component" value="Chromosome"/>
</dbReference>
<dbReference type="InterPro" id="IPR050272">
    <property type="entry name" value="Isochorismatase-like_hydrls"/>
</dbReference>
<protein>
    <submittedName>
        <fullName evidence="3">Isochorismatase</fullName>
    </submittedName>
</protein>
<dbReference type="Pfam" id="PF00857">
    <property type="entry name" value="Isochorismatase"/>
    <property type="match status" value="1"/>
</dbReference>
<dbReference type="AlphaFoldDB" id="A0AAU8S3K1"/>
<dbReference type="EMBL" id="CP009976">
    <property type="protein sequence ID" value="AIZ43770.1"/>
    <property type="molecule type" value="Genomic_DNA"/>
</dbReference>
<evidence type="ECO:0000259" key="2">
    <source>
        <dbReference type="Pfam" id="PF00857"/>
    </source>
</evidence>
<evidence type="ECO:0000313" key="3">
    <source>
        <dbReference type="EMBL" id="AIZ43770.1"/>
    </source>
</evidence>
<dbReference type="GO" id="GO:0016787">
    <property type="term" value="F:hydrolase activity"/>
    <property type="evidence" value="ECO:0007669"/>
    <property type="project" value="UniProtKB-KW"/>
</dbReference>
<dbReference type="InterPro" id="IPR036380">
    <property type="entry name" value="Isochorismatase-like_sf"/>
</dbReference>